<evidence type="ECO:0000256" key="1">
    <source>
        <dbReference type="SAM" id="Coils"/>
    </source>
</evidence>
<feature type="coiled-coil region" evidence="1">
    <location>
        <begin position="70"/>
        <end position="104"/>
    </location>
</feature>
<dbReference type="RefSeq" id="WP_146355180.1">
    <property type="nucleotide sequence ID" value="NZ_VOIR01000011.1"/>
</dbReference>
<dbReference type="EMBL" id="VOIR01000011">
    <property type="protein sequence ID" value="KAA6436431.1"/>
    <property type="molecule type" value="Genomic_DNA"/>
</dbReference>
<reference evidence="2 3" key="1">
    <citation type="submission" date="2019-08" db="EMBL/GenBank/DDBJ databases">
        <title>Agrococcus lahaulensis sp. nov., isolated from a cold desert of the Indian Himalayas.</title>
        <authorList>
            <person name="Qu J.H."/>
        </authorList>
    </citation>
    <scope>NUCLEOTIDE SEQUENCE [LARGE SCALE GENOMIC DNA]</scope>
    <source>
        <strain evidence="2 3">NS18</strain>
    </source>
</reference>
<keyword evidence="3" id="KW-1185">Reference proteome</keyword>
<organism evidence="2 3">
    <name type="scientific">Agrococcus sediminis</name>
    <dbReference type="NCBI Taxonomy" id="2599924"/>
    <lineage>
        <taxon>Bacteria</taxon>
        <taxon>Bacillati</taxon>
        <taxon>Actinomycetota</taxon>
        <taxon>Actinomycetes</taxon>
        <taxon>Micrococcales</taxon>
        <taxon>Microbacteriaceae</taxon>
        <taxon>Agrococcus</taxon>
    </lineage>
</organism>
<evidence type="ECO:0000313" key="2">
    <source>
        <dbReference type="EMBL" id="KAA6436431.1"/>
    </source>
</evidence>
<comment type="caution">
    <text evidence="2">The sequence shown here is derived from an EMBL/GenBank/DDBJ whole genome shotgun (WGS) entry which is preliminary data.</text>
</comment>
<dbReference type="AlphaFoldDB" id="A0A5M8QML3"/>
<keyword evidence="1" id="KW-0175">Coiled coil</keyword>
<sequence>MAAKLHENEVFLSLAQAASVTGSSEGRVRYNKEKLVGEGATVSEDGWRIPAAALITLGWVDGETLTERLRSLSLSQVQQLELEVARLRAENERLRAEVEEHTASFSARLFGGRRRK</sequence>
<protein>
    <submittedName>
        <fullName evidence="2">Uncharacterized protein</fullName>
    </submittedName>
</protein>
<accession>A0A5M8QML3</accession>
<name>A0A5M8QML3_9MICO</name>
<dbReference type="Proteomes" id="UP000323221">
    <property type="component" value="Unassembled WGS sequence"/>
</dbReference>
<proteinExistence type="predicted"/>
<gene>
    <name evidence="2" type="ORF">FQ330_03230</name>
</gene>
<dbReference type="OrthoDB" id="5181913at2"/>
<evidence type="ECO:0000313" key="3">
    <source>
        <dbReference type="Proteomes" id="UP000323221"/>
    </source>
</evidence>